<dbReference type="Gene3D" id="1.10.510.10">
    <property type="entry name" value="Transferase(Phosphotransferase) domain 1"/>
    <property type="match status" value="1"/>
</dbReference>
<dbReference type="EMBL" id="JAIFTH010000798">
    <property type="protein sequence ID" value="KAG9508946.1"/>
    <property type="molecule type" value="Genomic_DNA"/>
</dbReference>
<evidence type="ECO:0000256" key="1">
    <source>
        <dbReference type="ARBA" id="ARBA00022527"/>
    </source>
</evidence>
<dbReference type="SMART" id="SM00220">
    <property type="entry name" value="S_TKc"/>
    <property type="match status" value="1"/>
</dbReference>
<dbReference type="InterPro" id="IPR051585">
    <property type="entry name" value="STE20_Ser/Thr_Kinases"/>
</dbReference>
<gene>
    <name evidence="11" type="primary">Stk10</name>
    <name evidence="11" type="ORF">GZH46_02549</name>
</gene>
<dbReference type="InterPro" id="IPR008271">
    <property type="entry name" value="Ser/Thr_kinase_AS"/>
</dbReference>
<keyword evidence="2" id="KW-0597">Phosphoprotein</keyword>
<feature type="binding site" evidence="7">
    <location>
        <position position="64"/>
    </location>
    <ligand>
        <name>ATP</name>
        <dbReference type="ChEBI" id="CHEBI:30616"/>
    </ligand>
</feature>
<keyword evidence="5 11" id="KW-0418">Kinase</keyword>
<dbReference type="InterPro" id="IPR000719">
    <property type="entry name" value="Prot_kinase_dom"/>
</dbReference>
<comment type="caution">
    <text evidence="11">The sequence shown here is derived from an EMBL/GenBank/DDBJ whole genome shotgun (WGS) entry which is preliminary data.</text>
</comment>
<dbReference type="InterPro" id="IPR011009">
    <property type="entry name" value="Kinase-like_dom_sf"/>
</dbReference>
<evidence type="ECO:0000256" key="4">
    <source>
        <dbReference type="ARBA" id="ARBA00022741"/>
    </source>
</evidence>
<dbReference type="GO" id="GO:0016301">
    <property type="term" value="F:kinase activity"/>
    <property type="evidence" value="ECO:0007669"/>
    <property type="project" value="UniProtKB-KW"/>
</dbReference>
<evidence type="ECO:0000256" key="7">
    <source>
        <dbReference type="PROSITE-ProRule" id="PRU10141"/>
    </source>
</evidence>
<dbReference type="Proteomes" id="UP000825002">
    <property type="component" value="Unassembled WGS sequence"/>
</dbReference>
<feature type="coiled-coil region" evidence="8">
    <location>
        <begin position="512"/>
        <end position="569"/>
    </location>
</feature>
<accession>A0ABQ7S6F2</accession>
<evidence type="ECO:0000313" key="12">
    <source>
        <dbReference type="Proteomes" id="UP000825002"/>
    </source>
</evidence>
<evidence type="ECO:0000256" key="6">
    <source>
        <dbReference type="ARBA" id="ARBA00022840"/>
    </source>
</evidence>
<evidence type="ECO:0000256" key="5">
    <source>
        <dbReference type="ARBA" id="ARBA00022777"/>
    </source>
</evidence>
<dbReference type="Pfam" id="PF00069">
    <property type="entry name" value="Pkinase"/>
    <property type="match status" value="1"/>
</dbReference>
<keyword evidence="1" id="KW-0723">Serine/threonine-protein kinase</keyword>
<evidence type="ECO:0000256" key="8">
    <source>
        <dbReference type="SAM" id="Coils"/>
    </source>
</evidence>
<feature type="compositionally biased region" description="Polar residues" evidence="9">
    <location>
        <begin position="325"/>
        <end position="345"/>
    </location>
</feature>
<evidence type="ECO:0000259" key="10">
    <source>
        <dbReference type="PROSITE" id="PS50011"/>
    </source>
</evidence>
<feature type="region of interest" description="Disordered" evidence="9">
    <location>
        <begin position="323"/>
        <end position="345"/>
    </location>
</feature>
<sequence>MAMLFGKIGHLFKKSDPTQKAYHNIKFDENPENSWKIIGELGDGSFSRVYQAQHCQTSRMAAAKICELKNEDELADLNVEIDILSECRHKNIVELIEAYYYESKLWMLIEFCEGGAVDRIMTELDKPLTEPQIRFICHEMCQGLAFLHKNKVIHRDVKAGNVLLTLNGDVKIADFGVSAKNKHTLQKRDSFIGTPYWMAPETIQCETVRDYPYDYKADIWSLGITLIEFAQRDPPHHDMSPVRVLLKIQKSDPPQLDFPSKWSKEFSDFLALCLNKDPTKRPTADELLTHPFISTSTNVKPVRDLILEFKADVVEVVEEVHDEITTTSTNGSKNDASNSPTSTVTISSCSCLETSFERSTTSNSHSSGSSTSTAIDVAAATNNNHTANISHNHHNNNNINHHHNSNSITNSNNNNNSRRLGSPAPRSAVHQPYHTRRKTLTRKFEIDGVQMTTTTIVYEESLNDQEARKQDLRELKLLQKQETRQFQDLLFKAQCATEQQDKRHQSEIATLVKEFDAELESINKQQKQLVENYEQQQEEALKAASRKVRAEQQRELKQFKENLKMQFKTAKQEIDLLPKARRKDAWRVMKDKLELDQADQARYFIDKLNENHDAILKRQTEVHQEKIALMERKFLLQKQQVFRSREAALWDLEERQMLERHNLAKIQLKDIFFLQRHQMLVRHEKEMEQIKRVNVRQEENLIKRQALEKRQLPKRIRSEMKTRELMFRESLRISTLTSKSSGNGHTGQDEERLKLKQFQDSEKKRYKAEQQRQEEKHRQQLEELRRHALMTVRELEQLQNEKRKALMEHENAKLKQMQAEHSNEMITWRKNLRPRKMRLEDEFMKQREEQERFYAPFPGQSKRAYV</sequence>
<feature type="compositionally biased region" description="Low complexity" evidence="9">
    <location>
        <begin position="386"/>
        <end position="417"/>
    </location>
</feature>
<keyword evidence="3" id="KW-0808">Transferase</keyword>
<organism evidence="11 12">
    <name type="scientific">Fragariocoptes setiger</name>
    <dbReference type="NCBI Taxonomy" id="1670756"/>
    <lineage>
        <taxon>Eukaryota</taxon>
        <taxon>Metazoa</taxon>
        <taxon>Ecdysozoa</taxon>
        <taxon>Arthropoda</taxon>
        <taxon>Chelicerata</taxon>
        <taxon>Arachnida</taxon>
        <taxon>Acari</taxon>
        <taxon>Acariformes</taxon>
        <taxon>Trombidiformes</taxon>
        <taxon>Prostigmata</taxon>
        <taxon>Eupodina</taxon>
        <taxon>Eriophyoidea</taxon>
        <taxon>Phytoptidae</taxon>
        <taxon>Fragariocoptes</taxon>
    </lineage>
</organism>
<dbReference type="PROSITE" id="PS00107">
    <property type="entry name" value="PROTEIN_KINASE_ATP"/>
    <property type="match status" value="1"/>
</dbReference>
<dbReference type="Pfam" id="PF12474">
    <property type="entry name" value="PKK"/>
    <property type="match status" value="2"/>
</dbReference>
<feature type="region of interest" description="Disordered" evidence="9">
    <location>
        <begin position="736"/>
        <end position="778"/>
    </location>
</feature>
<dbReference type="PANTHER" id="PTHR46538:SF3">
    <property type="entry name" value="PROTEIN KINASE DOMAIN-CONTAINING PROTEIN"/>
    <property type="match status" value="1"/>
</dbReference>
<dbReference type="PROSITE" id="PS00108">
    <property type="entry name" value="PROTEIN_KINASE_ST"/>
    <property type="match status" value="1"/>
</dbReference>
<feature type="domain" description="Protein kinase" evidence="10">
    <location>
        <begin position="35"/>
        <end position="293"/>
    </location>
</feature>
<dbReference type="Gene3D" id="3.30.200.20">
    <property type="entry name" value="Phosphorylase Kinase, domain 1"/>
    <property type="match status" value="1"/>
</dbReference>
<keyword evidence="8" id="KW-0175">Coiled coil</keyword>
<dbReference type="PANTHER" id="PTHR46538">
    <property type="entry name" value="PROTEIN KINASE DOMAIN-CONTAINING PROTEIN"/>
    <property type="match status" value="1"/>
</dbReference>
<dbReference type="InterPro" id="IPR017441">
    <property type="entry name" value="Protein_kinase_ATP_BS"/>
</dbReference>
<dbReference type="PROSITE" id="PS50011">
    <property type="entry name" value="PROTEIN_KINASE_DOM"/>
    <property type="match status" value="1"/>
</dbReference>
<feature type="non-terminal residue" evidence="11">
    <location>
        <position position="1"/>
    </location>
</feature>
<reference evidence="11 12" key="1">
    <citation type="submission" date="2020-10" db="EMBL/GenBank/DDBJ databases">
        <authorList>
            <person name="Klimov P.B."/>
            <person name="Dyachkov S.M."/>
            <person name="Chetverikov P.E."/>
        </authorList>
    </citation>
    <scope>NUCLEOTIDE SEQUENCE [LARGE SCALE GENOMIC DNA]</scope>
    <source>
        <strain evidence="11">BMOC 18-1129-001#AD2665</strain>
        <tissue evidence="11">Entire mites</tissue>
    </source>
</reference>
<keyword evidence="6 7" id="KW-0067">ATP-binding</keyword>
<keyword evidence="4 7" id="KW-0547">Nucleotide-binding</keyword>
<evidence type="ECO:0000313" key="11">
    <source>
        <dbReference type="EMBL" id="KAG9508946.1"/>
    </source>
</evidence>
<protein>
    <submittedName>
        <fullName evidence="11">Serine/threonine-protein kinase 10</fullName>
    </submittedName>
</protein>
<evidence type="ECO:0000256" key="2">
    <source>
        <dbReference type="ARBA" id="ARBA00022553"/>
    </source>
</evidence>
<name>A0ABQ7S6F2_9ACAR</name>
<evidence type="ECO:0000256" key="9">
    <source>
        <dbReference type="SAM" id="MobiDB-lite"/>
    </source>
</evidence>
<feature type="region of interest" description="Disordered" evidence="9">
    <location>
        <begin position="386"/>
        <end position="434"/>
    </location>
</feature>
<keyword evidence="12" id="KW-1185">Reference proteome</keyword>
<proteinExistence type="predicted"/>
<dbReference type="InterPro" id="IPR022165">
    <property type="entry name" value="PKK"/>
</dbReference>
<evidence type="ECO:0000256" key="3">
    <source>
        <dbReference type="ARBA" id="ARBA00022679"/>
    </source>
</evidence>
<dbReference type="SUPFAM" id="SSF56112">
    <property type="entry name" value="Protein kinase-like (PK-like)"/>
    <property type="match status" value="1"/>
</dbReference>
<feature type="compositionally biased region" description="Basic and acidic residues" evidence="9">
    <location>
        <begin position="747"/>
        <end position="778"/>
    </location>
</feature>